<dbReference type="GO" id="GO:0042274">
    <property type="term" value="P:ribosomal small subunit biogenesis"/>
    <property type="evidence" value="ECO:0007669"/>
    <property type="project" value="InterPro"/>
</dbReference>
<dbReference type="GO" id="GO:0005829">
    <property type="term" value="C:cytosol"/>
    <property type="evidence" value="ECO:0007669"/>
    <property type="project" value="TreeGrafter"/>
</dbReference>
<evidence type="ECO:0000256" key="3">
    <source>
        <dbReference type="SAM" id="MobiDB-lite"/>
    </source>
</evidence>
<comment type="caution">
    <text evidence="4">The sequence shown here is derived from an EMBL/GenBank/DDBJ whole genome shotgun (WGS) entry which is preliminary data.</text>
</comment>
<keyword evidence="5" id="KW-1185">Reference proteome</keyword>
<dbReference type="PANTHER" id="PTHR21531:SF0">
    <property type="entry name" value="PROTEIN LTV1 HOMOLOG"/>
    <property type="match status" value="1"/>
</dbReference>
<evidence type="ECO:0000313" key="4">
    <source>
        <dbReference type="EMBL" id="KAK3089237.1"/>
    </source>
</evidence>
<sequence>MDQIEQFYLECVKTKTLRTCASTDIVMFTYENEHWILKSETQRCIYECSCTCAFKEKPGKKKKFIDKKNAVTFHLVHRSQRDPLQASEEASKHVLQPLDSQSDAKKKRIEEQQKFGVFFDDDYDYLQHLKETDEAYELEPVDKSPQSANKSKVPGIQLPSSVFPSEVETDIGLLNKAVPLRGPQPDWDPDIVAALDDDFDYKNPANELEDDFIVMANAEGDGDNEEEMGSDIEYGSDECEFSDEEYDRFGDDGMFGNEETKSRFTEYSMSSSVIRRNDGLSLLDDRFEKLYEQYDDSEIGALDQDDIDGSVQQGSHMLDSILEDFEKQQGDRRGLKDVVDENSEPEDVDVESEDSSTEADLVKMVIEEPKEKWDCESILSTYSNLYNHPKLIEEPKKEKIRLTTKIGIPHGVLDKPGITQKQLEEEMRASRKADMASTYRPKDETAEEKKLRKKAIKEERKDRRVEKKSNKKAFSEEKKRVGKEMMNVHNKLKGIKIS</sequence>
<protein>
    <recommendedName>
        <fullName evidence="2">Protein LTV1 homolog</fullName>
    </recommendedName>
</protein>
<evidence type="ECO:0000256" key="2">
    <source>
        <dbReference type="ARBA" id="ARBA00021561"/>
    </source>
</evidence>
<dbReference type="EMBL" id="VSWD01000010">
    <property type="protein sequence ID" value="KAK3089237.1"/>
    <property type="molecule type" value="Genomic_DNA"/>
</dbReference>
<dbReference type="PANTHER" id="PTHR21531">
    <property type="entry name" value="LOW-TEMPERATURE VIABILITY PROTEIN LTV1-RELATED"/>
    <property type="match status" value="1"/>
</dbReference>
<reference evidence="4" key="1">
    <citation type="submission" date="2019-08" db="EMBL/GenBank/DDBJ databases">
        <title>The improved chromosome-level genome for the pearl oyster Pinctada fucata martensii using PacBio sequencing and Hi-C.</title>
        <authorList>
            <person name="Zheng Z."/>
        </authorList>
    </citation>
    <scope>NUCLEOTIDE SEQUENCE</scope>
    <source>
        <strain evidence="4">ZZ-2019</strain>
        <tissue evidence="4">Adductor muscle</tissue>
    </source>
</reference>
<dbReference type="Proteomes" id="UP001186944">
    <property type="component" value="Unassembled WGS sequence"/>
</dbReference>
<dbReference type="InterPro" id="IPR007307">
    <property type="entry name" value="Ltv1"/>
</dbReference>
<name>A0AA88XNG8_PINIB</name>
<feature type="compositionally biased region" description="Basic and acidic residues" evidence="3">
    <location>
        <begin position="426"/>
        <end position="483"/>
    </location>
</feature>
<accession>A0AA88XNG8</accession>
<comment type="similarity">
    <text evidence="1">Belongs to the LTV1 family.</text>
</comment>
<feature type="region of interest" description="Disordered" evidence="3">
    <location>
        <begin position="426"/>
        <end position="498"/>
    </location>
</feature>
<organism evidence="4 5">
    <name type="scientific">Pinctada imbricata</name>
    <name type="common">Atlantic pearl-oyster</name>
    <name type="synonym">Pinctada martensii</name>
    <dbReference type="NCBI Taxonomy" id="66713"/>
    <lineage>
        <taxon>Eukaryota</taxon>
        <taxon>Metazoa</taxon>
        <taxon>Spiralia</taxon>
        <taxon>Lophotrochozoa</taxon>
        <taxon>Mollusca</taxon>
        <taxon>Bivalvia</taxon>
        <taxon>Autobranchia</taxon>
        <taxon>Pteriomorphia</taxon>
        <taxon>Pterioida</taxon>
        <taxon>Pterioidea</taxon>
        <taxon>Pteriidae</taxon>
        <taxon>Pinctada</taxon>
    </lineage>
</organism>
<feature type="region of interest" description="Disordered" evidence="3">
    <location>
        <begin position="81"/>
        <end position="106"/>
    </location>
</feature>
<dbReference type="AlphaFoldDB" id="A0AA88XNG8"/>
<dbReference type="GO" id="GO:0005634">
    <property type="term" value="C:nucleus"/>
    <property type="evidence" value="ECO:0007669"/>
    <property type="project" value="TreeGrafter"/>
</dbReference>
<dbReference type="GO" id="GO:0000056">
    <property type="term" value="P:ribosomal small subunit export from nucleus"/>
    <property type="evidence" value="ECO:0007669"/>
    <property type="project" value="TreeGrafter"/>
</dbReference>
<evidence type="ECO:0000256" key="1">
    <source>
        <dbReference type="ARBA" id="ARBA00009078"/>
    </source>
</evidence>
<dbReference type="Pfam" id="PF04180">
    <property type="entry name" value="LTV"/>
    <property type="match status" value="2"/>
</dbReference>
<proteinExistence type="inferred from homology"/>
<gene>
    <name evidence="4" type="ORF">FSP39_002023</name>
</gene>
<dbReference type="GO" id="GO:0030688">
    <property type="term" value="C:preribosome, small subunit precursor"/>
    <property type="evidence" value="ECO:0007669"/>
    <property type="project" value="TreeGrafter"/>
</dbReference>
<evidence type="ECO:0000313" key="5">
    <source>
        <dbReference type="Proteomes" id="UP001186944"/>
    </source>
</evidence>